<evidence type="ECO:0000313" key="4">
    <source>
        <dbReference type="Proteomes" id="UP000694892"/>
    </source>
</evidence>
<dbReference type="InterPro" id="IPR029092">
    <property type="entry name" value="Zwint-1"/>
</dbReference>
<reference evidence="4" key="1">
    <citation type="journal article" date="2016" name="Nature">
        <title>Genome evolution in the allotetraploid frog Xenopus laevis.</title>
        <authorList>
            <person name="Session A.M."/>
            <person name="Uno Y."/>
            <person name="Kwon T."/>
            <person name="Chapman J.A."/>
            <person name="Toyoda A."/>
            <person name="Takahashi S."/>
            <person name="Fukui A."/>
            <person name="Hikosaka A."/>
            <person name="Suzuki A."/>
            <person name="Kondo M."/>
            <person name="van Heeringen S.J."/>
            <person name="Quigley I."/>
            <person name="Heinz S."/>
            <person name="Ogino H."/>
            <person name="Ochi H."/>
            <person name="Hellsten U."/>
            <person name="Lyons J.B."/>
            <person name="Simakov O."/>
            <person name="Putnam N."/>
            <person name="Stites J."/>
            <person name="Kuroki Y."/>
            <person name="Tanaka T."/>
            <person name="Michiue T."/>
            <person name="Watanabe M."/>
            <person name="Bogdanovic O."/>
            <person name="Lister R."/>
            <person name="Georgiou G."/>
            <person name="Paranjpe S.S."/>
            <person name="van Kruijsbergen I."/>
            <person name="Shu S."/>
            <person name="Carlson J."/>
            <person name="Kinoshita T."/>
            <person name="Ohta Y."/>
            <person name="Mawaribuchi S."/>
            <person name="Jenkins J."/>
            <person name="Grimwood J."/>
            <person name="Schmutz J."/>
            <person name="Mitros T."/>
            <person name="Mozaffari S.V."/>
            <person name="Suzuki Y."/>
            <person name="Haramoto Y."/>
            <person name="Yamamoto T.S."/>
            <person name="Takagi C."/>
            <person name="Heald R."/>
            <person name="Miller K."/>
            <person name="Haudenschild C."/>
            <person name="Kitzman J."/>
            <person name="Nakayama T."/>
            <person name="Izutsu Y."/>
            <person name="Robert J."/>
            <person name="Fortriede J."/>
            <person name="Burns K."/>
            <person name="Lotay V."/>
            <person name="Karimi K."/>
            <person name="Yasuoka Y."/>
            <person name="Dichmann D.S."/>
            <person name="Flajnik M.F."/>
            <person name="Houston D.W."/>
            <person name="Shendure J."/>
            <person name="DuPasquier L."/>
            <person name="Vize P.D."/>
            <person name="Zorn A.M."/>
            <person name="Ito M."/>
            <person name="Marcotte E.M."/>
            <person name="Wallingford J.B."/>
            <person name="Ito Y."/>
            <person name="Asashima M."/>
            <person name="Ueno N."/>
            <person name="Matsuda Y."/>
            <person name="Veenstra G.J."/>
            <person name="Fujiyama A."/>
            <person name="Harland R.M."/>
            <person name="Taira M."/>
            <person name="Rokhsar D.S."/>
        </authorList>
    </citation>
    <scope>NUCLEOTIDE SEQUENCE [LARGE SCALE GENOMIC DNA]</scope>
    <source>
        <strain evidence="4">J</strain>
    </source>
</reference>
<accession>A0A974C544</accession>
<dbReference type="EMBL" id="CM004480">
    <property type="protein sequence ID" value="OCT66835.1"/>
    <property type="molecule type" value="Genomic_DNA"/>
</dbReference>
<proteinExistence type="predicted"/>
<organism evidence="3 4">
    <name type="scientific">Xenopus laevis</name>
    <name type="common">African clawed frog</name>
    <dbReference type="NCBI Taxonomy" id="8355"/>
    <lineage>
        <taxon>Eukaryota</taxon>
        <taxon>Metazoa</taxon>
        <taxon>Chordata</taxon>
        <taxon>Craniata</taxon>
        <taxon>Vertebrata</taxon>
        <taxon>Euteleostomi</taxon>
        <taxon>Amphibia</taxon>
        <taxon>Batrachia</taxon>
        <taxon>Anura</taxon>
        <taxon>Pipoidea</taxon>
        <taxon>Pipidae</taxon>
        <taxon>Xenopodinae</taxon>
        <taxon>Xenopus</taxon>
        <taxon>Xenopus</taxon>
    </lineage>
</organism>
<dbReference type="Pfam" id="PF15556">
    <property type="entry name" value="Zwint"/>
    <property type="match status" value="1"/>
</dbReference>
<keyword evidence="1" id="KW-0175">Coiled coil</keyword>
<evidence type="ECO:0008006" key="5">
    <source>
        <dbReference type="Google" id="ProtNLM"/>
    </source>
</evidence>
<gene>
    <name evidence="3" type="ORF">XELAEV_18038116mg</name>
</gene>
<evidence type="ECO:0000313" key="3">
    <source>
        <dbReference type="EMBL" id="OCT66835.1"/>
    </source>
</evidence>
<name>A0A974C544_XENLA</name>
<dbReference type="PANTHER" id="PTHR31504:SF1">
    <property type="entry name" value="ZW10 INTERACTOR"/>
    <property type="match status" value="1"/>
</dbReference>
<dbReference type="Proteomes" id="UP000694892">
    <property type="component" value="Chromosome 8L"/>
</dbReference>
<evidence type="ECO:0000256" key="2">
    <source>
        <dbReference type="SAM" id="SignalP"/>
    </source>
</evidence>
<feature type="signal peptide" evidence="2">
    <location>
        <begin position="1"/>
        <end position="20"/>
    </location>
</feature>
<dbReference type="GO" id="GO:0000776">
    <property type="term" value="C:kinetochore"/>
    <property type="evidence" value="ECO:0007669"/>
    <property type="project" value="InterPro"/>
</dbReference>
<dbReference type="PANTHER" id="PTHR31504">
    <property type="entry name" value="ZW10 INTERACTOR ZWINT"/>
    <property type="match status" value="1"/>
</dbReference>
<dbReference type="AlphaFoldDB" id="A0A974C544"/>
<sequence>MAGIVWLLVTPILFHRLLEALPRVLCVDGRHREDSDGEAKVLLDYSMERRRKQKMLCGQLQVLRFLLEFLQQADTANWEETSAKSASQEVEEMKGKWKRLKAEYEEKVKEVEEMLPMLLQRLELLHGKREAIEEIVRRYEQKKAAVEALQESQMKEKVQKLQGAVQNQQVNVQKGHVHIQQLQGTLEKLEQSLDGWIQTVSRDSQLCHLLQTLHGVSVVSIGDSELTLDLSVDEKSETLPLQVTLRWTPSGDLCIESASSVPSLPQDLLDGSVSHLTPVILELQCWYRSQAQLLKEIGELQGRFSIDWVPEKRNLLFLKGKMQCTLYLGPGYPLSKQVQLVSLKGAPQGIDPGTCKPSIENPSLTDWLEYLHTCPNID</sequence>
<feature type="chain" id="PRO_5036688382" description="ZW10 interactor" evidence="2">
    <location>
        <begin position="21"/>
        <end position="378"/>
    </location>
</feature>
<dbReference type="OMA" id="AIDWCPA"/>
<keyword evidence="2" id="KW-0732">Signal</keyword>
<feature type="coiled-coil region" evidence="1">
    <location>
        <begin position="83"/>
        <end position="152"/>
    </location>
</feature>
<protein>
    <recommendedName>
        <fullName evidence="5">ZW10 interactor</fullName>
    </recommendedName>
</protein>
<evidence type="ECO:0000256" key="1">
    <source>
        <dbReference type="SAM" id="Coils"/>
    </source>
</evidence>